<feature type="domain" description="Mycothiol-dependent maleylpyruvate isomerase metal-binding" evidence="1">
    <location>
        <begin position="9"/>
        <end position="97"/>
    </location>
</feature>
<dbReference type="AlphaFoldDB" id="A0A4R7J921"/>
<dbReference type="Pfam" id="PF11716">
    <property type="entry name" value="MDMPI_N"/>
    <property type="match status" value="1"/>
</dbReference>
<dbReference type="InterPro" id="IPR024344">
    <property type="entry name" value="MDMPI_metal-binding"/>
</dbReference>
<dbReference type="RefSeq" id="WP_133754427.1">
    <property type="nucleotide sequence ID" value="NZ_CP171129.1"/>
</dbReference>
<proteinExistence type="predicted"/>
<name>A0A4R7J921_9ACTN</name>
<comment type="caution">
    <text evidence="2">The sequence shown here is derived from an EMBL/GenBank/DDBJ whole genome shotgun (WGS) entry which is preliminary data.</text>
</comment>
<dbReference type="InterPro" id="IPR017517">
    <property type="entry name" value="Maleyloyr_isom"/>
</dbReference>
<gene>
    <name evidence="2" type="ORF">CLV29_1642</name>
</gene>
<protein>
    <submittedName>
        <fullName evidence="2">Uncharacterized protein (TIGR03083 family)</fullName>
    </submittedName>
</protein>
<evidence type="ECO:0000313" key="3">
    <source>
        <dbReference type="Proteomes" id="UP000295371"/>
    </source>
</evidence>
<reference evidence="2 3" key="1">
    <citation type="submission" date="2019-03" db="EMBL/GenBank/DDBJ databases">
        <title>Genomic Encyclopedia of Archaeal and Bacterial Type Strains, Phase II (KMG-II): from individual species to whole genera.</title>
        <authorList>
            <person name="Goeker M."/>
        </authorList>
    </citation>
    <scope>NUCLEOTIDE SEQUENCE [LARGE SCALE GENOMIC DNA]</scope>
    <source>
        <strain evidence="2 3">DSM 24323</strain>
    </source>
</reference>
<dbReference type="SUPFAM" id="SSF109854">
    <property type="entry name" value="DinB/YfiT-like putative metalloenzymes"/>
    <property type="match status" value="1"/>
</dbReference>
<organism evidence="2 3">
    <name type="scientific">Naumannella halotolerans</name>
    <dbReference type="NCBI Taxonomy" id="993414"/>
    <lineage>
        <taxon>Bacteria</taxon>
        <taxon>Bacillati</taxon>
        <taxon>Actinomycetota</taxon>
        <taxon>Actinomycetes</taxon>
        <taxon>Propionibacteriales</taxon>
        <taxon>Propionibacteriaceae</taxon>
        <taxon>Naumannella</taxon>
    </lineage>
</organism>
<sequence length="207" mass="23340">MDAIWNSVHRERAALIRDLRDLGPHDWDAESGCRRWRIRDVVAHLVDTAATTPTTFLTGMVRAGFDFDRQNELGVERYRDKQPDELISLLVQVRDRTSGPPRFMAPLATRLVEEIVHGEDIRRPLGLHREYQPEDLQMAIEYQVATSVRIGGAREKLVGVMLVADDIDWTHGQGSVVTGPALEILMLVCGRPPRSRVVTGPGLVRFL</sequence>
<accession>A0A4R7J921</accession>
<dbReference type="NCBIfam" id="TIGR03083">
    <property type="entry name" value="maleylpyruvate isomerase family mycothiol-dependent enzyme"/>
    <property type="match status" value="1"/>
</dbReference>
<evidence type="ECO:0000313" key="2">
    <source>
        <dbReference type="EMBL" id="TDT34000.1"/>
    </source>
</evidence>
<dbReference type="InterPro" id="IPR034660">
    <property type="entry name" value="DinB/YfiT-like"/>
</dbReference>
<dbReference type="Proteomes" id="UP000295371">
    <property type="component" value="Unassembled WGS sequence"/>
</dbReference>
<evidence type="ECO:0000259" key="1">
    <source>
        <dbReference type="Pfam" id="PF11716"/>
    </source>
</evidence>
<dbReference type="Gene3D" id="1.20.120.450">
    <property type="entry name" value="dinb family like domain"/>
    <property type="match status" value="1"/>
</dbReference>
<dbReference type="EMBL" id="SOAW01000001">
    <property type="protein sequence ID" value="TDT34000.1"/>
    <property type="molecule type" value="Genomic_DNA"/>
</dbReference>
<keyword evidence="3" id="KW-1185">Reference proteome</keyword>
<dbReference type="OrthoDB" id="5178565at2"/>
<dbReference type="GO" id="GO:0046872">
    <property type="term" value="F:metal ion binding"/>
    <property type="evidence" value="ECO:0007669"/>
    <property type="project" value="InterPro"/>
</dbReference>